<dbReference type="InterPro" id="IPR036390">
    <property type="entry name" value="WH_DNA-bd_sf"/>
</dbReference>
<keyword evidence="9" id="KW-1185">Reference proteome</keyword>
<dbReference type="PANTHER" id="PTHR10015:SF206">
    <property type="entry name" value="HSF-TYPE DNA-BINDING DOMAIN-CONTAINING PROTEIN"/>
    <property type="match status" value="1"/>
</dbReference>
<keyword evidence="3" id="KW-0539">Nucleus</keyword>
<keyword evidence="5" id="KW-0175">Coiled coil</keyword>
<sequence length="516" mass="58984">MEYPLHYTEENTNNSSTNNSSNAYRPYVFNNNPIMFNNSSTVDSLKVTEDGTRSSSNMVMNRSSTTQLILQDPWSQHQLLNNEFNTDIIHHQNLSHSERGIAGFVSKLYQCLQSTDTSQKYARWCQHDGKDMFIIDCIPEFTEVVLPRLFKHCKFPSFVRQLNIYGFQRDTDARKSKDTKDKESCRWYHPCFRPGRRDLFHLIRRKATRYSRKKRAKTEEDPETILNLGCSGDESECEENVVLIINGEDRRCSSSASSMNQTLAIDYNNNSSSQLQLGFDPTLVTETVAVVVEESDNADEISTGLAAVGGGGGMHHTQDVLMREELKLQIFHMKRQYERMHNHFEEQLSNAQIQIEEQQGHIQHLESMLRVTKNPSVKLVSNTAGYSAVPTTTTTTTTTTSSSSSSYNYMQQQQRYKNSKNAVNSSSQFYFNDKIKIESNNNEDLLHTPPPPPPPPLQASPASPQTTTSWSTFHHQQQRHHDKNVSAGSNNHQQHHLPENDKKSHLNFNSYNNNSF</sequence>
<dbReference type="EMBL" id="BAABUJ010000024">
    <property type="protein sequence ID" value="GAA5802694.1"/>
    <property type="molecule type" value="Genomic_DNA"/>
</dbReference>
<dbReference type="PANTHER" id="PTHR10015">
    <property type="entry name" value="HEAT SHOCK TRANSCRIPTION FACTOR"/>
    <property type="match status" value="1"/>
</dbReference>
<gene>
    <name evidence="8" type="ORF">HPULCUR_008168</name>
</gene>
<evidence type="ECO:0000256" key="2">
    <source>
        <dbReference type="ARBA" id="ARBA00023125"/>
    </source>
</evidence>
<keyword evidence="2" id="KW-0238">DNA-binding</keyword>
<feature type="compositionally biased region" description="Low complexity" evidence="6">
    <location>
        <begin position="10"/>
        <end position="22"/>
    </location>
</feature>
<dbReference type="InterPro" id="IPR000232">
    <property type="entry name" value="HSF_DNA-bd"/>
</dbReference>
<dbReference type="Proteomes" id="UP001476247">
    <property type="component" value="Unassembled WGS sequence"/>
</dbReference>
<evidence type="ECO:0000256" key="3">
    <source>
        <dbReference type="ARBA" id="ARBA00023242"/>
    </source>
</evidence>
<feature type="domain" description="HSF-type DNA-binding" evidence="7">
    <location>
        <begin position="100"/>
        <end position="206"/>
    </location>
</feature>
<evidence type="ECO:0000256" key="5">
    <source>
        <dbReference type="SAM" id="Coils"/>
    </source>
</evidence>
<comment type="similarity">
    <text evidence="4">Belongs to the HSF family.</text>
</comment>
<dbReference type="Pfam" id="PF00447">
    <property type="entry name" value="HSF_DNA-bind"/>
    <property type="match status" value="1"/>
</dbReference>
<evidence type="ECO:0000313" key="8">
    <source>
        <dbReference type="EMBL" id="GAA5802694.1"/>
    </source>
</evidence>
<reference evidence="8 9" key="1">
    <citation type="submission" date="2024-04" db="EMBL/GenBank/DDBJ databases">
        <title>genome sequences of Mucor flavus KT1a and Helicostylum pulchrum KT1b strains isolation_sourced from the surface of a dry-aged beef.</title>
        <authorList>
            <person name="Toyotome T."/>
            <person name="Hosono M."/>
            <person name="Torimaru M."/>
            <person name="Fukuda K."/>
            <person name="Mikami N."/>
        </authorList>
    </citation>
    <scope>NUCLEOTIDE SEQUENCE [LARGE SCALE GENOMIC DNA]</scope>
    <source>
        <strain evidence="8 9">KT1b</strain>
    </source>
</reference>
<feature type="compositionally biased region" description="Pro residues" evidence="6">
    <location>
        <begin position="448"/>
        <end position="458"/>
    </location>
</feature>
<name>A0ABP9Y6U0_9FUNG</name>
<feature type="compositionally biased region" description="Polar residues" evidence="6">
    <location>
        <begin position="466"/>
        <end position="475"/>
    </location>
</feature>
<feature type="compositionally biased region" description="Polar residues" evidence="6">
    <location>
        <begin position="506"/>
        <end position="516"/>
    </location>
</feature>
<dbReference type="Gene3D" id="1.10.10.10">
    <property type="entry name" value="Winged helix-like DNA-binding domain superfamily/Winged helix DNA-binding domain"/>
    <property type="match status" value="1"/>
</dbReference>
<feature type="region of interest" description="Disordered" evidence="6">
    <location>
        <begin position="388"/>
        <end position="421"/>
    </location>
</feature>
<dbReference type="InterPro" id="IPR036388">
    <property type="entry name" value="WH-like_DNA-bd_sf"/>
</dbReference>
<evidence type="ECO:0000259" key="7">
    <source>
        <dbReference type="SMART" id="SM00415"/>
    </source>
</evidence>
<dbReference type="SUPFAM" id="SSF46785">
    <property type="entry name" value="Winged helix' DNA-binding domain"/>
    <property type="match status" value="1"/>
</dbReference>
<comment type="subcellular location">
    <subcellularLocation>
        <location evidence="1">Nucleus</location>
    </subcellularLocation>
</comment>
<evidence type="ECO:0000256" key="1">
    <source>
        <dbReference type="ARBA" id="ARBA00004123"/>
    </source>
</evidence>
<feature type="compositionally biased region" description="Polar residues" evidence="6">
    <location>
        <begin position="407"/>
        <end position="421"/>
    </location>
</feature>
<dbReference type="SMART" id="SM00415">
    <property type="entry name" value="HSF"/>
    <property type="match status" value="1"/>
</dbReference>
<evidence type="ECO:0000256" key="4">
    <source>
        <dbReference type="RuleBase" id="RU004020"/>
    </source>
</evidence>
<feature type="coiled-coil region" evidence="5">
    <location>
        <begin position="334"/>
        <end position="368"/>
    </location>
</feature>
<feature type="region of interest" description="Disordered" evidence="6">
    <location>
        <begin position="1"/>
        <end position="22"/>
    </location>
</feature>
<comment type="caution">
    <text evidence="8">The sequence shown here is derived from an EMBL/GenBank/DDBJ whole genome shotgun (WGS) entry which is preliminary data.</text>
</comment>
<evidence type="ECO:0000256" key="6">
    <source>
        <dbReference type="SAM" id="MobiDB-lite"/>
    </source>
</evidence>
<proteinExistence type="inferred from homology"/>
<organism evidence="8 9">
    <name type="scientific">Helicostylum pulchrum</name>
    <dbReference type="NCBI Taxonomy" id="562976"/>
    <lineage>
        <taxon>Eukaryota</taxon>
        <taxon>Fungi</taxon>
        <taxon>Fungi incertae sedis</taxon>
        <taxon>Mucoromycota</taxon>
        <taxon>Mucoromycotina</taxon>
        <taxon>Mucoromycetes</taxon>
        <taxon>Mucorales</taxon>
        <taxon>Mucorineae</taxon>
        <taxon>Mucoraceae</taxon>
        <taxon>Helicostylum</taxon>
    </lineage>
</organism>
<feature type="region of interest" description="Disordered" evidence="6">
    <location>
        <begin position="441"/>
        <end position="516"/>
    </location>
</feature>
<evidence type="ECO:0000313" key="9">
    <source>
        <dbReference type="Proteomes" id="UP001476247"/>
    </source>
</evidence>
<feature type="compositionally biased region" description="Low complexity" evidence="6">
    <location>
        <begin position="391"/>
        <end position="406"/>
    </location>
</feature>
<protein>
    <recommendedName>
        <fullName evidence="7">HSF-type DNA-binding domain-containing protein</fullName>
    </recommendedName>
</protein>
<accession>A0ABP9Y6U0</accession>